<evidence type="ECO:0000313" key="4">
    <source>
        <dbReference type="Proteomes" id="UP000663845"/>
    </source>
</evidence>
<dbReference type="Proteomes" id="UP000663845">
    <property type="component" value="Unassembled WGS sequence"/>
</dbReference>
<proteinExistence type="predicted"/>
<gene>
    <name evidence="2" type="ORF">JYZ213_LOCUS3341</name>
    <name evidence="3" type="ORF">OXD698_LOCUS8560</name>
</gene>
<sequence>MTNATVVTSKPIVPSFVVQEDGARKVMVYLNIPELKVKRSFPNFFKFIPSNGHEKVLDFQDQSFTFTMNIQTKLYSLSIARLPGEIQPEKCSIKYQRGGCWITLVKLEPMSWMNRICDDLTPGLDIQEDEDKSPSPTAPVEEIQLKDTNMPPPFNLVPLAPSISSKPAMRKAPAPPPPPSTS</sequence>
<dbReference type="InterPro" id="IPR008978">
    <property type="entry name" value="HSP20-like_chaperone"/>
</dbReference>
<comment type="caution">
    <text evidence="2">The sequence shown here is derived from an EMBL/GenBank/DDBJ whole genome shotgun (WGS) entry which is preliminary data.</text>
</comment>
<name>A0A813QDE5_9BILA</name>
<dbReference type="EMBL" id="CAJOAZ010000416">
    <property type="protein sequence ID" value="CAF3642600.1"/>
    <property type="molecule type" value="Genomic_DNA"/>
</dbReference>
<dbReference type="EMBL" id="CAJNOG010000018">
    <property type="protein sequence ID" value="CAF0766036.1"/>
    <property type="molecule type" value="Genomic_DNA"/>
</dbReference>
<dbReference type="AlphaFoldDB" id="A0A813QDE5"/>
<feature type="region of interest" description="Disordered" evidence="1">
    <location>
        <begin position="123"/>
        <end position="182"/>
    </location>
</feature>
<protein>
    <submittedName>
        <fullName evidence="2">Uncharacterized protein</fullName>
    </submittedName>
</protein>
<evidence type="ECO:0000313" key="2">
    <source>
        <dbReference type="EMBL" id="CAF0766036.1"/>
    </source>
</evidence>
<evidence type="ECO:0000256" key="1">
    <source>
        <dbReference type="SAM" id="MobiDB-lite"/>
    </source>
</evidence>
<dbReference type="Gene3D" id="2.60.40.790">
    <property type="match status" value="1"/>
</dbReference>
<reference evidence="2" key="1">
    <citation type="submission" date="2021-02" db="EMBL/GenBank/DDBJ databases">
        <authorList>
            <person name="Nowell W R."/>
        </authorList>
    </citation>
    <scope>NUCLEOTIDE SEQUENCE</scope>
</reference>
<organism evidence="2 4">
    <name type="scientific">Adineta steineri</name>
    <dbReference type="NCBI Taxonomy" id="433720"/>
    <lineage>
        <taxon>Eukaryota</taxon>
        <taxon>Metazoa</taxon>
        <taxon>Spiralia</taxon>
        <taxon>Gnathifera</taxon>
        <taxon>Rotifera</taxon>
        <taxon>Eurotatoria</taxon>
        <taxon>Bdelloidea</taxon>
        <taxon>Adinetida</taxon>
        <taxon>Adinetidae</taxon>
        <taxon>Adineta</taxon>
    </lineage>
</organism>
<accession>A0A813QDE5</accession>
<dbReference type="SUPFAM" id="SSF49764">
    <property type="entry name" value="HSP20-like chaperones"/>
    <property type="match status" value="1"/>
</dbReference>
<feature type="compositionally biased region" description="Pro residues" evidence="1">
    <location>
        <begin position="173"/>
        <end position="182"/>
    </location>
</feature>
<evidence type="ECO:0000313" key="3">
    <source>
        <dbReference type="EMBL" id="CAF3642600.1"/>
    </source>
</evidence>
<dbReference type="Proteomes" id="UP000663844">
    <property type="component" value="Unassembled WGS sequence"/>
</dbReference>